<gene>
    <name evidence="8" type="ORF">FBZ89_110115</name>
</gene>
<dbReference type="FunFam" id="1.10.10.10:FF:000163">
    <property type="entry name" value="MarR family transcriptional regulator"/>
    <property type="match status" value="1"/>
</dbReference>
<dbReference type="GO" id="GO:0006950">
    <property type="term" value="P:response to stress"/>
    <property type="evidence" value="ECO:0007669"/>
    <property type="project" value="TreeGrafter"/>
</dbReference>
<feature type="region of interest" description="Disordered" evidence="6">
    <location>
        <begin position="1"/>
        <end position="23"/>
    </location>
</feature>
<reference evidence="8 9" key="1">
    <citation type="submission" date="2019-06" db="EMBL/GenBank/DDBJ databases">
        <title>Genomic Encyclopedia of Type Strains, Phase IV (KMG-V): Genome sequencing to study the core and pangenomes of soil and plant-associated prokaryotes.</title>
        <authorList>
            <person name="Whitman W."/>
        </authorList>
    </citation>
    <scope>NUCLEOTIDE SEQUENCE [LARGE SCALE GENOMIC DNA]</scope>
    <source>
        <strain evidence="8 9">BR 11880</strain>
    </source>
</reference>
<keyword evidence="3" id="KW-0805">Transcription regulation</keyword>
<dbReference type="EMBL" id="VITN01000010">
    <property type="protein sequence ID" value="TWB18468.1"/>
    <property type="molecule type" value="Genomic_DNA"/>
</dbReference>
<accession>A0A560FA20</accession>
<dbReference type="InterPro" id="IPR036388">
    <property type="entry name" value="WH-like_DNA-bd_sf"/>
</dbReference>
<dbReference type="InterPro" id="IPR036390">
    <property type="entry name" value="WH_DNA-bd_sf"/>
</dbReference>
<comment type="subcellular location">
    <subcellularLocation>
        <location evidence="1">Cytoplasm</location>
    </subcellularLocation>
</comment>
<evidence type="ECO:0000259" key="7">
    <source>
        <dbReference type="PROSITE" id="PS50995"/>
    </source>
</evidence>
<evidence type="ECO:0000313" key="9">
    <source>
        <dbReference type="Proteomes" id="UP000319859"/>
    </source>
</evidence>
<feature type="domain" description="HTH marR-type" evidence="7">
    <location>
        <begin position="34"/>
        <end position="164"/>
    </location>
</feature>
<dbReference type="GO" id="GO:0005737">
    <property type="term" value="C:cytoplasm"/>
    <property type="evidence" value="ECO:0007669"/>
    <property type="project" value="UniProtKB-SubCell"/>
</dbReference>
<keyword evidence="4" id="KW-0238">DNA-binding</keyword>
<proteinExistence type="predicted"/>
<evidence type="ECO:0000256" key="3">
    <source>
        <dbReference type="ARBA" id="ARBA00023015"/>
    </source>
</evidence>
<evidence type="ECO:0000256" key="5">
    <source>
        <dbReference type="ARBA" id="ARBA00023163"/>
    </source>
</evidence>
<name>A0A560FA20_9PROT</name>
<evidence type="ECO:0000256" key="2">
    <source>
        <dbReference type="ARBA" id="ARBA00022490"/>
    </source>
</evidence>
<dbReference type="PANTHER" id="PTHR33164">
    <property type="entry name" value="TRANSCRIPTIONAL REGULATOR, MARR FAMILY"/>
    <property type="match status" value="1"/>
</dbReference>
<protein>
    <submittedName>
        <fullName evidence="8">MarR family transcriptional regulator</fullName>
    </submittedName>
</protein>
<evidence type="ECO:0000313" key="8">
    <source>
        <dbReference type="EMBL" id="TWB18468.1"/>
    </source>
</evidence>
<dbReference type="AlphaFoldDB" id="A0A560FA20"/>
<dbReference type="InterPro" id="IPR000835">
    <property type="entry name" value="HTH_MarR-typ"/>
</dbReference>
<organism evidence="8 9">
    <name type="scientific">Nitrospirillum amazonense</name>
    <dbReference type="NCBI Taxonomy" id="28077"/>
    <lineage>
        <taxon>Bacteria</taxon>
        <taxon>Pseudomonadati</taxon>
        <taxon>Pseudomonadota</taxon>
        <taxon>Alphaproteobacteria</taxon>
        <taxon>Rhodospirillales</taxon>
        <taxon>Azospirillaceae</taxon>
        <taxon>Nitrospirillum</taxon>
    </lineage>
</organism>
<dbReference type="PANTHER" id="PTHR33164:SF5">
    <property type="entry name" value="ORGANIC HYDROPEROXIDE RESISTANCE TRANSCRIPTIONAL REGULATOR"/>
    <property type="match status" value="1"/>
</dbReference>
<dbReference type="SMART" id="SM00347">
    <property type="entry name" value="HTH_MARR"/>
    <property type="match status" value="1"/>
</dbReference>
<keyword evidence="2" id="KW-0963">Cytoplasm</keyword>
<dbReference type="SUPFAM" id="SSF46785">
    <property type="entry name" value="Winged helix' DNA-binding domain"/>
    <property type="match status" value="1"/>
</dbReference>
<dbReference type="OrthoDB" id="9806864at2"/>
<dbReference type="CDD" id="cd00090">
    <property type="entry name" value="HTH_ARSR"/>
    <property type="match status" value="1"/>
</dbReference>
<dbReference type="Pfam" id="PF01047">
    <property type="entry name" value="MarR"/>
    <property type="match status" value="1"/>
</dbReference>
<dbReference type="GO" id="GO:0003700">
    <property type="term" value="F:DNA-binding transcription factor activity"/>
    <property type="evidence" value="ECO:0007669"/>
    <property type="project" value="InterPro"/>
</dbReference>
<dbReference type="Proteomes" id="UP000319859">
    <property type="component" value="Unassembled WGS sequence"/>
</dbReference>
<dbReference type="RefSeq" id="WP_145751070.1">
    <property type="nucleotide sequence ID" value="NZ_VITN01000010.1"/>
</dbReference>
<sequence length="169" mass="18271">MAKPANVPFPAPDTESPAHPVAGPLGVDNPLALDRQLCFALYQATNRITRAYRPLLDALGLTYPQYLALMVLWEGAPMTVGDLGSRLDLDSGTLTPLLKRMEAAGLVARRRDPADERRVLVDLTPAAWGLRDKALAIPGAMLCRFPVPLDEVADLRDRLHQLAAALGEG</sequence>
<evidence type="ECO:0000256" key="4">
    <source>
        <dbReference type="ARBA" id="ARBA00023125"/>
    </source>
</evidence>
<evidence type="ECO:0000256" key="6">
    <source>
        <dbReference type="SAM" id="MobiDB-lite"/>
    </source>
</evidence>
<comment type="caution">
    <text evidence="8">The sequence shown here is derived from an EMBL/GenBank/DDBJ whole genome shotgun (WGS) entry which is preliminary data.</text>
</comment>
<dbReference type="InterPro" id="IPR039422">
    <property type="entry name" value="MarR/SlyA-like"/>
</dbReference>
<dbReference type="GO" id="GO:0003677">
    <property type="term" value="F:DNA binding"/>
    <property type="evidence" value="ECO:0007669"/>
    <property type="project" value="UniProtKB-KW"/>
</dbReference>
<dbReference type="InterPro" id="IPR011991">
    <property type="entry name" value="ArsR-like_HTH"/>
</dbReference>
<dbReference type="PROSITE" id="PS50995">
    <property type="entry name" value="HTH_MARR_2"/>
    <property type="match status" value="1"/>
</dbReference>
<evidence type="ECO:0000256" key="1">
    <source>
        <dbReference type="ARBA" id="ARBA00004496"/>
    </source>
</evidence>
<keyword evidence="5" id="KW-0804">Transcription</keyword>
<dbReference type="Gene3D" id="1.10.10.10">
    <property type="entry name" value="Winged helix-like DNA-binding domain superfamily/Winged helix DNA-binding domain"/>
    <property type="match status" value="1"/>
</dbReference>